<sequence length="303" mass="34923">MRRSEGIRVELIKDISFVADTELLNRYGIPIPPRSPQGSLNGVQDTYALVKHVLRRYEGMLVDTVERATNVKFDKRKTMLIKLIGAVTIRWHTIYRWKTCDRAILRSLTVGNKDPMIYEQRCDNLHVYQLLWQEHCSAMKHLLEEWSEARSIGVQYALSDSSHDNTEITDVMDRINRLIRGTVSEVQSVTVESVRATMTLDHLLNKNYVDEAVQVTFDTRGVGNLKRQKINNLQMTINLGISNFEKILGTVSLQLNSLVRFSRLMSHKLFKKAKPLEYVTLLKVIRKAICNTMCRTHPTTTPH</sequence>
<protein>
    <submittedName>
        <fullName evidence="1">Uncharacterized protein</fullName>
    </submittedName>
</protein>
<dbReference type="OMA" id="NEATCIT"/>
<evidence type="ECO:0000313" key="2">
    <source>
        <dbReference type="Proteomes" id="UP000033188"/>
    </source>
</evidence>
<organism evidence="1 2">
    <name type="scientific">Babesia bigemina</name>
    <dbReference type="NCBI Taxonomy" id="5866"/>
    <lineage>
        <taxon>Eukaryota</taxon>
        <taxon>Sar</taxon>
        <taxon>Alveolata</taxon>
        <taxon>Apicomplexa</taxon>
        <taxon>Aconoidasida</taxon>
        <taxon>Piroplasmida</taxon>
        <taxon>Babesiidae</taxon>
        <taxon>Babesia</taxon>
    </lineage>
</organism>
<accession>A0A061D0P0</accession>
<dbReference type="OrthoDB" id="361288at2759"/>
<name>A0A061D0P0_BABBI</name>
<dbReference type="Proteomes" id="UP000033188">
    <property type="component" value="Chromosome 1"/>
</dbReference>
<gene>
    <name evidence="1" type="ORF">BBBOND_0105270</name>
</gene>
<keyword evidence="2" id="KW-1185">Reference proteome</keyword>
<proteinExistence type="predicted"/>
<dbReference type="VEuPathDB" id="PiroplasmaDB:BBBOND_0105270"/>
<dbReference type="AlphaFoldDB" id="A0A061D0P0"/>
<dbReference type="EMBL" id="LK391707">
    <property type="protein sequence ID" value="CDR94218.1"/>
    <property type="molecule type" value="Genomic_DNA"/>
</dbReference>
<dbReference type="GeneID" id="24562759"/>
<reference evidence="2" key="1">
    <citation type="journal article" date="2014" name="Nucleic Acids Res.">
        <title>The evolutionary dynamics of variant antigen genes in Babesia reveal a history of genomic innovation underlying host-parasite interaction.</title>
        <authorList>
            <person name="Jackson A.P."/>
            <person name="Otto T.D."/>
            <person name="Darby A."/>
            <person name="Ramaprasad A."/>
            <person name="Xia D."/>
            <person name="Echaide I.E."/>
            <person name="Farber M."/>
            <person name="Gahlot S."/>
            <person name="Gamble J."/>
            <person name="Gupta D."/>
            <person name="Gupta Y."/>
            <person name="Jackson L."/>
            <person name="Malandrin L."/>
            <person name="Malas T.B."/>
            <person name="Moussa E."/>
            <person name="Nair M."/>
            <person name="Reid A.J."/>
            <person name="Sanders M."/>
            <person name="Sharma J."/>
            <person name="Tracey A."/>
            <person name="Quail M.A."/>
            <person name="Weir W."/>
            <person name="Wastling J.M."/>
            <person name="Hall N."/>
            <person name="Willadsen P."/>
            <person name="Lingelbach K."/>
            <person name="Shiels B."/>
            <person name="Tait A."/>
            <person name="Berriman M."/>
            <person name="Allred D.R."/>
            <person name="Pain A."/>
        </authorList>
    </citation>
    <scope>NUCLEOTIDE SEQUENCE [LARGE SCALE GENOMIC DNA]</scope>
    <source>
        <strain evidence="2">Bond</strain>
    </source>
</reference>
<dbReference type="KEGG" id="bbig:BBBOND_0105270"/>
<dbReference type="RefSeq" id="XP_012766404.1">
    <property type="nucleotide sequence ID" value="XM_012910950.1"/>
</dbReference>
<evidence type="ECO:0000313" key="1">
    <source>
        <dbReference type="EMBL" id="CDR94218.1"/>
    </source>
</evidence>